<dbReference type="AlphaFoldDB" id="A0A7R8ZDN5"/>
<keyword evidence="2" id="KW-0677">Repeat</keyword>
<evidence type="ECO:0000256" key="2">
    <source>
        <dbReference type="ARBA" id="ARBA00022737"/>
    </source>
</evidence>
<evidence type="ECO:0000256" key="6">
    <source>
        <dbReference type="SAM" id="MobiDB-lite"/>
    </source>
</evidence>
<dbReference type="GO" id="GO:0008270">
    <property type="term" value="F:zinc ion binding"/>
    <property type="evidence" value="ECO:0007669"/>
    <property type="project" value="UniProtKB-KW"/>
</dbReference>
<feature type="domain" description="C2H2-type" evidence="7">
    <location>
        <begin position="7"/>
        <end position="34"/>
    </location>
</feature>
<protein>
    <recommendedName>
        <fullName evidence="7">C2H2-type domain-containing protein</fullName>
    </recommendedName>
</protein>
<evidence type="ECO:0000259" key="7">
    <source>
        <dbReference type="PROSITE" id="PS50157"/>
    </source>
</evidence>
<evidence type="ECO:0000256" key="3">
    <source>
        <dbReference type="ARBA" id="ARBA00022771"/>
    </source>
</evidence>
<feature type="region of interest" description="Disordered" evidence="6">
    <location>
        <begin position="309"/>
        <end position="341"/>
    </location>
</feature>
<evidence type="ECO:0000313" key="8">
    <source>
        <dbReference type="EMBL" id="CAD7201520.1"/>
    </source>
</evidence>
<keyword evidence="4" id="KW-0862">Zinc</keyword>
<dbReference type="PROSITE" id="PS00028">
    <property type="entry name" value="ZINC_FINGER_C2H2_1"/>
    <property type="match status" value="6"/>
</dbReference>
<keyword evidence="3 5" id="KW-0863">Zinc-finger</keyword>
<gene>
    <name evidence="8" type="ORF">TDIB3V08_LOCUS7717</name>
</gene>
<accession>A0A7R8ZDN5</accession>
<dbReference type="Pfam" id="PF00096">
    <property type="entry name" value="zf-C2H2"/>
    <property type="match status" value="2"/>
</dbReference>
<keyword evidence="1" id="KW-0479">Metal-binding</keyword>
<feature type="domain" description="C2H2-type" evidence="7">
    <location>
        <begin position="131"/>
        <end position="154"/>
    </location>
</feature>
<dbReference type="Gene3D" id="3.30.160.60">
    <property type="entry name" value="Classic Zinc Finger"/>
    <property type="match status" value="2"/>
</dbReference>
<dbReference type="InterPro" id="IPR036236">
    <property type="entry name" value="Znf_C2H2_sf"/>
</dbReference>
<dbReference type="SMART" id="SM00355">
    <property type="entry name" value="ZnF_C2H2"/>
    <property type="match status" value="6"/>
</dbReference>
<dbReference type="SUPFAM" id="SSF57667">
    <property type="entry name" value="beta-beta-alpha zinc fingers"/>
    <property type="match status" value="1"/>
</dbReference>
<evidence type="ECO:0000256" key="5">
    <source>
        <dbReference type="PROSITE-ProRule" id="PRU00042"/>
    </source>
</evidence>
<sequence>MSDAQKHSCVLCNTKLDSKEELQTHFRKHANKEIDTKGRPIVNGGEQPTKHSTQNSRGLPRSGAGKGADIACDVCSEVFETVTMAIQHKFRKHPESAAKHFCPHCGMQFPLKINRDRHIVTHSEGSSSSLFPCPDCGIVFFNEGALNYHSKSTHKRIVALFRPVATPPPSKKIKVNNANEAQSVYYCHLCGFEYIVKFNLQKHLERQHTEEERDSIPGDLIKCTTCEALFYNKKAYDNHNMYHKPDDLYVTSEEQRLQTVSRVDQDFDIRRVLTTAEKFLPPVNRPRKHSSYQIYNQIRLQQQAAKKNCDTKEEFFPSPDSSASSNDSDSDSDVPLAQRLKVTNSAMARKIKKYIKE</sequence>
<dbReference type="InterPro" id="IPR013087">
    <property type="entry name" value="Znf_C2H2_type"/>
</dbReference>
<dbReference type="PANTHER" id="PTHR24379">
    <property type="entry name" value="KRAB AND ZINC FINGER DOMAIN-CONTAINING"/>
    <property type="match status" value="1"/>
</dbReference>
<dbReference type="PANTHER" id="PTHR24379:SF121">
    <property type="entry name" value="C2H2-TYPE DOMAIN-CONTAINING PROTEIN"/>
    <property type="match status" value="1"/>
</dbReference>
<evidence type="ECO:0000256" key="1">
    <source>
        <dbReference type="ARBA" id="ARBA00022723"/>
    </source>
</evidence>
<dbReference type="PROSITE" id="PS50157">
    <property type="entry name" value="ZINC_FINGER_C2H2_2"/>
    <property type="match status" value="3"/>
</dbReference>
<feature type="region of interest" description="Disordered" evidence="6">
    <location>
        <begin position="29"/>
        <end position="66"/>
    </location>
</feature>
<feature type="domain" description="C2H2-type" evidence="7">
    <location>
        <begin position="185"/>
        <end position="213"/>
    </location>
</feature>
<reference evidence="8" key="1">
    <citation type="submission" date="2020-11" db="EMBL/GenBank/DDBJ databases">
        <authorList>
            <person name="Tran Van P."/>
        </authorList>
    </citation>
    <scope>NUCLEOTIDE SEQUENCE</scope>
</reference>
<feature type="compositionally biased region" description="Low complexity" evidence="6">
    <location>
        <begin position="318"/>
        <end position="327"/>
    </location>
</feature>
<evidence type="ECO:0000256" key="4">
    <source>
        <dbReference type="ARBA" id="ARBA00022833"/>
    </source>
</evidence>
<name>A0A7R8ZDN5_TIMDO</name>
<organism evidence="8">
    <name type="scientific">Timema douglasi</name>
    <name type="common">Walking stick</name>
    <dbReference type="NCBI Taxonomy" id="61478"/>
    <lineage>
        <taxon>Eukaryota</taxon>
        <taxon>Metazoa</taxon>
        <taxon>Ecdysozoa</taxon>
        <taxon>Arthropoda</taxon>
        <taxon>Hexapoda</taxon>
        <taxon>Insecta</taxon>
        <taxon>Pterygota</taxon>
        <taxon>Neoptera</taxon>
        <taxon>Polyneoptera</taxon>
        <taxon>Phasmatodea</taxon>
        <taxon>Timematodea</taxon>
        <taxon>Timematoidea</taxon>
        <taxon>Timematidae</taxon>
        <taxon>Timema</taxon>
    </lineage>
</organism>
<proteinExistence type="predicted"/>
<dbReference type="EMBL" id="OA568435">
    <property type="protein sequence ID" value="CAD7201520.1"/>
    <property type="molecule type" value="Genomic_DNA"/>
</dbReference>